<dbReference type="Proteomes" id="UP001500707">
    <property type="component" value="Unassembled WGS sequence"/>
</dbReference>
<gene>
    <name evidence="2" type="ORF">GCM10022295_62610</name>
</gene>
<dbReference type="Pfam" id="PF13358">
    <property type="entry name" value="DDE_3"/>
    <property type="match status" value="1"/>
</dbReference>
<comment type="caution">
    <text evidence="2">The sequence shown here is derived from an EMBL/GenBank/DDBJ whole genome shotgun (WGS) entry which is preliminary data.</text>
</comment>
<dbReference type="InterPro" id="IPR038717">
    <property type="entry name" value="Tc1-like_DDE_dom"/>
</dbReference>
<proteinExistence type="predicted"/>
<dbReference type="Gene3D" id="3.30.420.10">
    <property type="entry name" value="Ribonuclease H-like superfamily/Ribonuclease H"/>
    <property type="match status" value="1"/>
</dbReference>
<name>A0ABP6XV66_9ACTN</name>
<organism evidence="2 3">
    <name type="scientific">Streptomyces osmaniensis</name>
    <dbReference type="NCBI Taxonomy" id="593134"/>
    <lineage>
        <taxon>Bacteria</taxon>
        <taxon>Bacillati</taxon>
        <taxon>Actinomycetota</taxon>
        <taxon>Actinomycetes</taxon>
        <taxon>Kitasatosporales</taxon>
        <taxon>Streptomycetaceae</taxon>
        <taxon>Streptomyces</taxon>
    </lineage>
</organism>
<reference evidence="3" key="1">
    <citation type="journal article" date="2019" name="Int. J. Syst. Evol. Microbiol.">
        <title>The Global Catalogue of Microorganisms (GCM) 10K type strain sequencing project: providing services to taxonomists for standard genome sequencing and annotation.</title>
        <authorList>
            <consortium name="The Broad Institute Genomics Platform"/>
            <consortium name="The Broad Institute Genome Sequencing Center for Infectious Disease"/>
            <person name="Wu L."/>
            <person name="Ma J."/>
        </authorList>
    </citation>
    <scope>NUCLEOTIDE SEQUENCE [LARGE SCALE GENOMIC DNA]</scope>
    <source>
        <strain evidence="3">JCM 17656</strain>
    </source>
</reference>
<accession>A0ABP6XV66</accession>
<evidence type="ECO:0000259" key="1">
    <source>
        <dbReference type="Pfam" id="PF13358"/>
    </source>
</evidence>
<protein>
    <recommendedName>
        <fullName evidence="1">Tc1-like transposase DDE domain-containing protein</fullName>
    </recommendedName>
</protein>
<sequence>MRQFIARQEWLTVYQLPSYAPDLNPVEGIWSLLRRGRLSNTARTGLSLTPTTS</sequence>
<evidence type="ECO:0000313" key="2">
    <source>
        <dbReference type="EMBL" id="GAA3572361.1"/>
    </source>
</evidence>
<keyword evidence="3" id="KW-1185">Reference proteome</keyword>
<dbReference type="EMBL" id="BAABCE010000013">
    <property type="protein sequence ID" value="GAA3572361.1"/>
    <property type="molecule type" value="Genomic_DNA"/>
</dbReference>
<feature type="domain" description="Tc1-like transposase DDE" evidence="1">
    <location>
        <begin position="2"/>
        <end position="39"/>
    </location>
</feature>
<dbReference type="InterPro" id="IPR036397">
    <property type="entry name" value="RNaseH_sf"/>
</dbReference>
<evidence type="ECO:0000313" key="3">
    <source>
        <dbReference type="Proteomes" id="UP001500707"/>
    </source>
</evidence>